<dbReference type="OrthoDB" id="1883156at2759"/>
<protein>
    <submittedName>
        <fullName evidence="1">Uncharacterized protein</fullName>
    </submittedName>
</protein>
<evidence type="ECO:0000313" key="2">
    <source>
        <dbReference type="Proteomes" id="UP000886520"/>
    </source>
</evidence>
<sequence length="347" mass="39677">MRQREMQVQWVFNFCYDHRLRERTRLHSAPRKASGHWEDFARQVSGEWDGYGAEFTDSGEPRELPSAVVPEAFREWEVQLYDWQTQCPTIAKENIYYRLTRLLPTVGCEADAATQYSVDERSGGDSKSGVEFLAYHVNGSYIAVWPGRRILREDFKSRTSSKSYVWEDDQQKSFEVEHCFVQDGESRFRVRILQQISLKPSIGEDDKNLPVLKNVTVQREKWESEFQNGEVLGGCSTTGSAFATTQTLQSSELAGVWHCETSFAHCERVGIQPLLYAGLKDEKRDPPRNIMLLPKGLWSELRVLGDGQFTLAAGWLVNPDTAITSSIEFSSIGETKEAYMKFEKRAS</sequence>
<reference evidence="1 2" key="1">
    <citation type="submission" date="2021-01" db="EMBL/GenBank/DDBJ databases">
        <title>Adiantum capillus-veneris genome.</title>
        <authorList>
            <person name="Fang Y."/>
            <person name="Liao Q."/>
        </authorList>
    </citation>
    <scope>NUCLEOTIDE SEQUENCE [LARGE SCALE GENOMIC DNA]</scope>
    <source>
        <strain evidence="1">H3</strain>
        <tissue evidence="1">Leaf</tissue>
    </source>
</reference>
<gene>
    <name evidence="1" type="ORF">GOP47_0005551</name>
</gene>
<accession>A0A9D4V602</accession>
<organism evidence="1 2">
    <name type="scientific">Adiantum capillus-veneris</name>
    <name type="common">Maidenhair fern</name>
    <dbReference type="NCBI Taxonomy" id="13818"/>
    <lineage>
        <taxon>Eukaryota</taxon>
        <taxon>Viridiplantae</taxon>
        <taxon>Streptophyta</taxon>
        <taxon>Embryophyta</taxon>
        <taxon>Tracheophyta</taxon>
        <taxon>Polypodiopsida</taxon>
        <taxon>Polypodiidae</taxon>
        <taxon>Polypodiales</taxon>
        <taxon>Pteridineae</taxon>
        <taxon>Pteridaceae</taxon>
        <taxon>Vittarioideae</taxon>
        <taxon>Adiantum</taxon>
    </lineage>
</organism>
<proteinExistence type="predicted"/>
<dbReference type="EMBL" id="JABFUD020000005">
    <property type="protein sequence ID" value="KAI5080072.1"/>
    <property type="molecule type" value="Genomic_DNA"/>
</dbReference>
<dbReference type="AlphaFoldDB" id="A0A9D4V602"/>
<dbReference type="Proteomes" id="UP000886520">
    <property type="component" value="Chromosome 5"/>
</dbReference>
<keyword evidence="2" id="KW-1185">Reference proteome</keyword>
<evidence type="ECO:0000313" key="1">
    <source>
        <dbReference type="EMBL" id="KAI5080072.1"/>
    </source>
</evidence>
<name>A0A9D4V602_ADICA</name>
<comment type="caution">
    <text evidence="1">The sequence shown here is derived from an EMBL/GenBank/DDBJ whole genome shotgun (WGS) entry which is preliminary data.</text>
</comment>